<evidence type="ECO:0000256" key="3">
    <source>
        <dbReference type="SAM" id="MobiDB-lite"/>
    </source>
</evidence>
<keyword evidence="1 2" id="KW-0238">DNA-binding</keyword>
<evidence type="ECO:0000313" key="6">
    <source>
        <dbReference type="Proteomes" id="UP000199118"/>
    </source>
</evidence>
<dbReference type="PANTHER" id="PTHR30055">
    <property type="entry name" value="HTH-TYPE TRANSCRIPTIONAL REGULATOR RUTR"/>
    <property type="match status" value="1"/>
</dbReference>
<dbReference type="Pfam" id="PF17937">
    <property type="entry name" value="TetR_C_28"/>
    <property type="match status" value="1"/>
</dbReference>
<evidence type="ECO:0000256" key="2">
    <source>
        <dbReference type="PROSITE-ProRule" id="PRU00335"/>
    </source>
</evidence>
<feature type="DNA-binding region" description="H-T-H motif" evidence="2">
    <location>
        <begin position="59"/>
        <end position="78"/>
    </location>
</feature>
<dbReference type="AlphaFoldDB" id="A0A1H3AJJ0"/>
<dbReference type="PANTHER" id="PTHR30055:SF148">
    <property type="entry name" value="TETR-FAMILY TRANSCRIPTIONAL REGULATOR"/>
    <property type="match status" value="1"/>
</dbReference>
<dbReference type="EMBL" id="FNMZ01000004">
    <property type="protein sequence ID" value="SDX29324.1"/>
    <property type="molecule type" value="Genomic_DNA"/>
</dbReference>
<feature type="compositionally biased region" description="Basic and acidic residues" evidence="3">
    <location>
        <begin position="217"/>
        <end position="235"/>
    </location>
</feature>
<dbReference type="InterPro" id="IPR009057">
    <property type="entry name" value="Homeodomain-like_sf"/>
</dbReference>
<dbReference type="InterPro" id="IPR041479">
    <property type="entry name" value="TetR_CgmR_C"/>
</dbReference>
<name>A0A1H3AJJ0_9RHOB</name>
<evidence type="ECO:0000256" key="1">
    <source>
        <dbReference type="ARBA" id="ARBA00023125"/>
    </source>
</evidence>
<dbReference type="GO" id="GO:0000976">
    <property type="term" value="F:transcription cis-regulatory region binding"/>
    <property type="evidence" value="ECO:0007669"/>
    <property type="project" value="TreeGrafter"/>
</dbReference>
<protein>
    <submittedName>
        <fullName evidence="5">Transcriptional regulator, TetR family</fullName>
    </submittedName>
</protein>
<dbReference type="GO" id="GO:0003700">
    <property type="term" value="F:DNA-binding transcription factor activity"/>
    <property type="evidence" value="ECO:0007669"/>
    <property type="project" value="TreeGrafter"/>
</dbReference>
<keyword evidence="6" id="KW-1185">Reference proteome</keyword>
<dbReference type="PROSITE" id="PS50977">
    <property type="entry name" value="HTH_TETR_2"/>
    <property type="match status" value="1"/>
</dbReference>
<accession>A0A1H3AJJ0</accession>
<dbReference type="Gene3D" id="1.10.357.10">
    <property type="entry name" value="Tetracycline Repressor, domain 2"/>
    <property type="match status" value="1"/>
</dbReference>
<dbReference type="Pfam" id="PF00440">
    <property type="entry name" value="TetR_N"/>
    <property type="match status" value="1"/>
</dbReference>
<feature type="region of interest" description="Disordered" evidence="3">
    <location>
        <begin position="211"/>
        <end position="246"/>
    </location>
</feature>
<dbReference type="SUPFAM" id="SSF46689">
    <property type="entry name" value="Homeodomain-like"/>
    <property type="match status" value="1"/>
</dbReference>
<dbReference type="InterPro" id="IPR001647">
    <property type="entry name" value="HTH_TetR"/>
</dbReference>
<gene>
    <name evidence="5" type="ORF">SAMN05444336_104198</name>
</gene>
<reference evidence="5 6" key="1">
    <citation type="submission" date="2016-10" db="EMBL/GenBank/DDBJ databases">
        <authorList>
            <person name="de Groot N.N."/>
        </authorList>
    </citation>
    <scope>NUCLEOTIDE SEQUENCE [LARGE SCALE GENOMIC DNA]</scope>
    <source>
        <strain evidence="5 6">DSM 17890</strain>
    </source>
</reference>
<dbReference type="InterPro" id="IPR050109">
    <property type="entry name" value="HTH-type_TetR-like_transc_reg"/>
</dbReference>
<proteinExistence type="predicted"/>
<dbReference type="Proteomes" id="UP000199118">
    <property type="component" value="Unassembled WGS sequence"/>
</dbReference>
<evidence type="ECO:0000259" key="4">
    <source>
        <dbReference type="PROSITE" id="PS50977"/>
    </source>
</evidence>
<feature type="domain" description="HTH tetR-type" evidence="4">
    <location>
        <begin position="36"/>
        <end position="96"/>
    </location>
</feature>
<sequence>MLRRNEKALDAPRRRRYPTIWSEKLSGFFIMGRRRSVDRDALLDAAETVVRRDGAARLTLEAVAAEAGISKASVLYDCGSKSGLIAAIVERRMAEGAARMRALEVECGGGADACVRSRIALAAEDDPNIDREVIMSICGAMAADAALAEPIRAEIGRLIAEIRARSSQPRGAMLAFLAVEGLQSMERFDIHRFDPRDRRALLADIERLAAQDPGGWPHHDHAPARAEAEPQDALRPDGAGDGQGDA</sequence>
<evidence type="ECO:0000313" key="5">
    <source>
        <dbReference type="EMBL" id="SDX29324.1"/>
    </source>
</evidence>
<dbReference type="STRING" id="356660.SAMN05444336_104198"/>
<organism evidence="5 6">
    <name type="scientific">Albimonas donghaensis</name>
    <dbReference type="NCBI Taxonomy" id="356660"/>
    <lineage>
        <taxon>Bacteria</taxon>
        <taxon>Pseudomonadati</taxon>
        <taxon>Pseudomonadota</taxon>
        <taxon>Alphaproteobacteria</taxon>
        <taxon>Rhodobacterales</taxon>
        <taxon>Paracoccaceae</taxon>
        <taxon>Albimonas</taxon>
    </lineage>
</organism>